<dbReference type="EC" id="2.3.1.79" evidence="3"/>
<dbReference type="SUPFAM" id="SSF51161">
    <property type="entry name" value="Trimeric LpxA-like enzymes"/>
    <property type="match status" value="1"/>
</dbReference>
<accession>A0A1X6WPC7</accession>
<protein>
    <submittedName>
        <fullName evidence="3">Maltose O-acetyltransferase</fullName>
        <ecNumber evidence="3">2.3.1.79</ecNumber>
    </submittedName>
</protein>
<sequence>MNKQLLNKIIDKKILPLSKEYDEIHAMKKNNEQLVMELNSCYRNSKEVNQLVGQIIDQSIEDTVKISLPFYTDFGKHIELGKNIFINQNVTFVDLGGITIEDDVLIGPMSRLVTVNHLIKPSERRGLQVKPIHIKKNAWLGANVTILPGVTVGENSIVSADSTVTKNVPDNVIVAGTPAKILKVIKEE</sequence>
<dbReference type="InterPro" id="IPR051159">
    <property type="entry name" value="Hexapeptide_acetyltransf"/>
</dbReference>
<comment type="similarity">
    <text evidence="1">Belongs to the transferase hexapeptide repeat family.</text>
</comment>
<dbReference type="InterPro" id="IPR001451">
    <property type="entry name" value="Hexapep"/>
</dbReference>
<evidence type="ECO:0000256" key="2">
    <source>
        <dbReference type="ARBA" id="ARBA00022679"/>
    </source>
</evidence>
<reference evidence="4" key="1">
    <citation type="submission" date="2017-02" db="EMBL/GenBank/DDBJ databases">
        <authorList>
            <person name="Dridi B."/>
        </authorList>
    </citation>
    <scope>NUCLEOTIDE SEQUENCE [LARGE SCALE GENOMIC DNA]</scope>
    <source>
        <strain evidence="4">bH819</strain>
    </source>
</reference>
<dbReference type="RefSeq" id="WP_086951775.1">
    <property type="nucleotide sequence ID" value="NZ_FWFD01000013.1"/>
</dbReference>
<dbReference type="InterPro" id="IPR011004">
    <property type="entry name" value="Trimer_LpxA-like_sf"/>
</dbReference>
<dbReference type="EMBL" id="FWFD01000013">
    <property type="protein sequence ID" value="SLM86145.1"/>
    <property type="molecule type" value="Genomic_DNA"/>
</dbReference>
<keyword evidence="3" id="KW-0012">Acyltransferase</keyword>
<evidence type="ECO:0000313" key="4">
    <source>
        <dbReference type="Proteomes" id="UP000195918"/>
    </source>
</evidence>
<dbReference type="Pfam" id="PF00132">
    <property type="entry name" value="Hexapep"/>
    <property type="match status" value="1"/>
</dbReference>
<dbReference type="AlphaFoldDB" id="A0A1X6WPC7"/>
<evidence type="ECO:0000313" key="3">
    <source>
        <dbReference type="EMBL" id="SLM86145.1"/>
    </source>
</evidence>
<keyword evidence="2 3" id="KW-0808">Transferase</keyword>
<dbReference type="OrthoDB" id="9812571at2"/>
<name>A0A1X6WPC7_9ENTE</name>
<organism evidence="3 4">
    <name type="scientific">Vagococcus fluvialis bH819</name>
    <dbReference type="NCBI Taxonomy" id="1255619"/>
    <lineage>
        <taxon>Bacteria</taxon>
        <taxon>Bacillati</taxon>
        <taxon>Bacillota</taxon>
        <taxon>Bacilli</taxon>
        <taxon>Lactobacillales</taxon>
        <taxon>Enterococcaceae</taxon>
        <taxon>Vagococcus</taxon>
    </lineage>
</organism>
<keyword evidence="4" id="KW-1185">Reference proteome</keyword>
<dbReference type="PANTHER" id="PTHR23416:SF23">
    <property type="entry name" value="ACETYLTRANSFERASE C18B11.09C-RELATED"/>
    <property type="match status" value="1"/>
</dbReference>
<gene>
    <name evidence="3" type="ORF">FM121_08655</name>
</gene>
<dbReference type="Proteomes" id="UP000195918">
    <property type="component" value="Unassembled WGS sequence"/>
</dbReference>
<dbReference type="GO" id="GO:0008925">
    <property type="term" value="F:maltose O-acetyltransferase activity"/>
    <property type="evidence" value="ECO:0007669"/>
    <property type="project" value="UniProtKB-EC"/>
</dbReference>
<dbReference type="PANTHER" id="PTHR23416">
    <property type="entry name" value="SIALIC ACID SYNTHASE-RELATED"/>
    <property type="match status" value="1"/>
</dbReference>
<proteinExistence type="inferred from homology"/>
<evidence type="ECO:0000256" key="1">
    <source>
        <dbReference type="ARBA" id="ARBA00007274"/>
    </source>
</evidence>
<dbReference type="Gene3D" id="2.160.10.10">
    <property type="entry name" value="Hexapeptide repeat proteins"/>
    <property type="match status" value="1"/>
</dbReference>